<feature type="region of interest" description="Disordered" evidence="1">
    <location>
        <begin position="163"/>
        <end position="184"/>
    </location>
</feature>
<dbReference type="Proteomes" id="UP000006174">
    <property type="component" value="Unassembled WGS sequence"/>
</dbReference>
<keyword evidence="4" id="KW-1185">Reference proteome</keyword>
<dbReference type="PANTHER" id="PTHR28208:SF3">
    <property type="entry name" value="PHOSPHATIDATE PHOSPHATASE APP1"/>
    <property type="match status" value="1"/>
</dbReference>
<feature type="domain" description="Phosphatidate phosphatase APP1 catalytic" evidence="2">
    <location>
        <begin position="394"/>
        <end position="547"/>
    </location>
</feature>
<evidence type="ECO:0000259" key="2">
    <source>
        <dbReference type="Pfam" id="PF09949"/>
    </source>
</evidence>
<dbReference type="OMA" id="HYVTNAP"/>
<sequence length="702" mass="77735">MSRFRIRSRAASLLTSSVGYLATRDWQASAKLQFPSTSAASARNALAQSPNFSSTSSLPRIRDMSARAGLDSVVLLPGWAQRRVARDRHPQGWATVDAPEDLQDGEIELHISLHGFVSRSLDAPSRSQRIFNQMARQLASLPRIQPQPSDAAILDSSSAPLVEEPQQIEDDEPLPADGEPPGHLHASERIARKVIENADDQTLVRLMENLNAFPTDSAAAHQAAKEGDPSPVHLHRSDTFPQRPKRTDSMLSGGSAQWLNRSLDEVTVFHHNLTRRLQAYWVYRSPHKHVFIQVSPIINGNITCDQDGNRLIIASTRLTTDSTGQFEHRLVVPWHMLSAFCRHYADLLKVTPNEIEAVDVKASLITSKSENLDATGAESPWRRSSIHEDHARRVRIISDIDDTVKHTGVVQGAKQILRNVFVLPYHEAEVKGISSWYHAMTDLGAGLHYVTNAPLELYSLVLDFLEAVRLPISHLVLKHYPSGARSLLSSWLEPAGERKRANLLKILDDFRTSQFILIGDSGELDLELYCALAAQRPSQVRGVFIRDVSSPSVAKEEVSSFSAASSTDRLSSVSSSIDDALPKAPQSALTQPAQARCVEAPEPEFFDTSYPPKAPTALHLPTAKYTGQAAEAAQSSRTLSEQEMRQAQTFQTRLNKATSMLPRSTVFRLFREGGDVQQQACQLIRELQNGTRPADRSSFHQT</sequence>
<reference evidence="3 4" key="1">
    <citation type="journal article" date="2012" name="Plant Cell">
        <title>Genome comparison of barley and maize smut fungi reveals targeted loss of RNA silencing components and species-specific presence of transposable elements.</title>
        <authorList>
            <person name="Laurie J.D."/>
            <person name="Ali S."/>
            <person name="Linning R."/>
            <person name="Mannhaupt G."/>
            <person name="Wong P."/>
            <person name="Gueldener U."/>
            <person name="Muensterkoetter M."/>
            <person name="Moore R."/>
            <person name="Kahmann R."/>
            <person name="Bakkeren G."/>
            <person name="Schirawski J."/>
        </authorList>
    </citation>
    <scope>NUCLEOTIDE SEQUENCE [LARGE SCALE GENOMIC DNA]</scope>
    <source>
        <strain evidence="4">Uh4875-4</strain>
    </source>
</reference>
<feature type="region of interest" description="Disordered" evidence="1">
    <location>
        <begin position="576"/>
        <end position="595"/>
    </location>
</feature>
<dbReference type="OrthoDB" id="2117591at2759"/>
<dbReference type="GO" id="GO:0008195">
    <property type="term" value="F:phosphatidate phosphatase activity"/>
    <property type="evidence" value="ECO:0007669"/>
    <property type="project" value="InterPro"/>
</dbReference>
<dbReference type="GO" id="GO:0030479">
    <property type="term" value="C:actin cortical patch"/>
    <property type="evidence" value="ECO:0007669"/>
    <property type="project" value="TreeGrafter"/>
</dbReference>
<dbReference type="InterPro" id="IPR019236">
    <property type="entry name" value="APP1_cat"/>
</dbReference>
<evidence type="ECO:0000313" key="4">
    <source>
        <dbReference type="Proteomes" id="UP000006174"/>
    </source>
</evidence>
<dbReference type="Pfam" id="PF09949">
    <property type="entry name" value="APP1_cat"/>
    <property type="match status" value="1"/>
</dbReference>
<protein>
    <submittedName>
        <fullName evidence="3">Related to APP1-Actin Patch Protein</fullName>
    </submittedName>
</protein>
<dbReference type="AlphaFoldDB" id="I2FLY3"/>
<dbReference type="HOGENOM" id="CLU_017236_0_0_1"/>
<dbReference type="eggNOG" id="ENOG502QT5E">
    <property type="taxonomic scope" value="Eukaryota"/>
</dbReference>
<dbReference type="STRING" id="1128400.I2FLY3"/>
<evidence type="ECO:0000256" key="1">
    <source>
        <dbReference type="SAM" id="MobiDB-lite"/>
    </source>
</evidence>
<dbReference type="EMBL" id="CAGI01000021">
    <property type="protein sequence ID" value="CCF47926.1"/>
    <property type="molecule type" value="Genomic_DNA"/>
</dbReference>
<accession>I2FLY3</accession>
<dbReference type="PANTHER" id="PTHR28208">
    <property type="entry name" value="PHOSPHATIDATE PHOSPHATASE APP1"/>
    <property type="match status" value="1"/>
</dbReference>
<dbReference type="InterPro" id="IPR052935">
    <property type="entry name" value="Mg2+_PAP"/>
</dbReference>
<evidence type="ECO:0000313" key="3">
    <source>
        <dbReference type="EMBL" id="CCF47926.1"/>
    </source>
</evidence>
<name>I2FLY3_USTHO</name>
<comment type="caution">
    <text evidence="3">The sequence shown here is derived from an EMBL/GenBank/DDBJ whole genome shotgun (WGS) entry which is preliminary data.</text>
</comment>
<proteinExistence type="predicted"/>
<organism evidence="3 4">
    <name type="scientific">Ustilago hordei</name>
    <name type="common">Barley covered smut fungus</name>
    <dbReference type="NCBI Taxonomy" id="120017"/>
    <lineage>
        <taxon>Eukaryota</taxon>
        <taxon>Fungi</taxon>
        <taxon>Dikarya</taxon>
        <taxon>Basidiomycota</taxon>
        <taxon>Ustilaginomycotina</taxon>
        <taxon>Ustilaginomycetes</taxon>
        <taxon>Ustilaginales</taxon>
        <taxon>Ustilaginaceae</taxon>
        <taxon>Ustilago</taxon>
    </lineage>
</organism>
<gene>
    <name evidence="3" type="ORF">UHOR_06638</name>
</gene>